<organism evidence="2">
    <name type="scientific">Chrysotila carterae</name>
    <name type="common">Marine alga</name>
    <name type="synonym">Syracosphaera carterae</name>
    <dbReference type="NCBI Taxonomy" id="13221"/>
    <lineage>
        <taxon>Eukaryota</taxon>
        <taxon>Haptista</taxon>
        <taxon>Haptophyta</taxon>
        <taxon>Prymnesiophyceae</taxon>
        <taxon>Isochrysidales</taxon>
        <taxon>Isochrysidaceae</taxon>
        <taxon>Chrysotila</taxon>
    </lineage>
</organism>
<protein>
    <submittedName>
        <fullName evidence="2">Uncharacterized protein</fullName>
    </submittedName>
</protein>
<feature type="chain" id="PRO_5030739350" evidence="1">
    <location>
        <begin position="24"/>
        <end position="364"/>
    </location>
</feature>
<evidence type="ECO:0000313" key="2">
    <source>
        <dbReference type="EMBL" id="CAE0783999.1"/>
    </source>
</evidence>
<proteinExistence type="predicted"/>
<keyword evidence="1" id="KW-0732">Signal</keyword>
<evidence type="ECO:0000256" key="1">
    <source>
        <dbReference type="SAM" id="SignalP"/>
    </source>
</evidence>
<name>A0A7S4C1M6_CHRCT</name>
<dbReference type="EMBL" id="HBIZ01058418">
    <property type="protein sequence ID" value="CAE0783999.1"/>
    <property type="molecule type" value="Transcribed_RNA"/>
</dbReference>
<reference evidence="2" key="1">
    <citation type="submission" date="2021-01" db="EMBL/GenBank/DDBJ databases">
        <authorList>
            <person name="Corre E."/>
            <person name="Pelletier E."/>
            <person name="Niang G."/>
            <person name="Scheremetjew M."/>
            <person name="Finn R."/>
            <person name="Kale V."/>
            <person name="Holt S."/>
            <person name="Cochrane G."/>
            <person name="Meng A."/>
            <person name="Brown T."/>
            <person name="Cohen L."/>
        </authorList>
    </citation>
    <scope>NUCLEOTIDE SEQUENCE</scope>
    <source>
        <strain evidence="2">CCMP645</strain>
    </source>
</reference>
<dbReference type="PANTHER" id="PTHR34044:SF1">
    <property type="entry name" value="NUCLEAR PROTEIN"/>
    <property type="match status" value="1"/>
</dbReference>
<dbReference type="AlphaFoldDB" id="A0A7S4C1M6"/>
<gene>
    <name evidence="2" type="ORF">PCAR00345_LOCUS36703</name>
</gene>
<accession>A0A7S4C1M6</accession>
<feature type="signal peptide" evidence="1">
    <location>
        <begin position="1"/>
        <end position="23"/>
    </location>
</feature>
<sequence>MAAVTRGSLAMAAVALLATASHALMQPTAQGKARCARRVALSTSLPLSNGAMKPFAQRRSLSLLQMMHSSSRPTTEYFDYLLGRNQMEETVDQPSIIIGDGRVGTMLREFGERRSFEDILIRRGDPIPADLPGPIYICTRNDDLESVIAQVPEEKRQDLVFMQNGQLEPLRQKYGLYDTTQACLWFALTRKGGKPLDGITSECPEGLTCVSGKWAGALSMRLRTGNLACEVVGERDLRRNMFEKLVWISAFMLVGSVHGGKTVGEVEKEHNEEVCDLIRELATMIRFTMSVALKTGLEERLCAYSRRVEFFPTAMKEFEWRNGWFYRYTKLAQKNGFPDATPMHTEYLRYGRENGLFTFDEIEV</sequence>
<dbReference type="PANTHER" id="PTHR34044">
    <property type="entry name" value="NUCLEAR PROTEIN"/>
    <property type="match status" value="1"/>
</dbReference>